<gene>
    <name evidence="5" type="ORF">LAMI_0F14378G</name>
</gene>
<dbReference type="InterPro" id="IPR040458">
    <property type="entry name" value="Vid27"/>
</dbReference>
<dbReference type="AlphaFoldDB" id="A0A1G4K3W1"/>
<dbReference type="Pfam" id="PF17747">
    <property type="entry name" value="VID27_PH"/>
    <property type="match status" value="1"/>
</dbReference>
<keyword evidence="6" id="KW-1185">Reference proteome</keyword>
<organism evidence="5 6">
    <name type="scientific">Lachancea mirantina</name>
    <dbReference type="NCBI Taxonomy" id="1230905"/>
    <lineage>
        <taxon>Eukaryota</taxon>
        <taxon>Fungi</taxon>
        <taxon>Dikarya</taxon>
        <taxon>Ascomycota</taxon>
        <taxon>Saccharomycotina</taxon>
        <taxon>Saccharomycetes</taxon>
        <taxon>Saccharomycetales</taxon>
        <taxon>Saccharomycetaceae</taxon>
        <taxon>Lachancea</taxon>
    </lineage>
</organism>
<dbReference type="Proteomes" id="UP000191024">
    <property type="component" value="Chromosome F"/>
</dbReference>
<dbReference type="InterPro" id="IPR013863">
    <property type="entry name" value="VID27_C"/>
</dbReference>
<dbReference type="GO" id="GO:0005737">
    <property type="term" value="C:cytoplasm"/>
    <property type="evidence" value="ECO:0007669"/>
    <property type="project" value="TreeGrafter"/>
</dbReference>
<dbReference type="InterPro" id="IPR040979">
    <property type="entry name" value="Vid27_N"/>
</dbReference>
<feature type="compositionally biased region" description="Acidic residues" evidence="1">
    <location>
        <begin position="387"/>
        <end position="404"/>
    </location>
</feature>
<dbReference type="InterPro" id="IPR040768">
    <property type="entry name" value="Vid27_PH"/>
</dbReference>
<dbReference type="PANTHER" id="PTHR31913">
    <property type="entry name" value="VACUOLAR IMPORT AND DEGRADATION PROTEIN 27"/>
    <property type="match status" value="1"/>
</dbReference>
<feature type="domain" description="Vid27 N-terminal" evidence="4">
    <location>
        <begin position="1"/>
        <end position="176"/>
    </location>
</feature>
<evidence type="ECO:0000256" key="1">
    <source>
        <dbReference type="SAM" id="MobiDB-lite"/>
    </source>
</evidence>
<evidence type="ECO:0000259" key="4">
    <source>
        <dbReference type="Pfam" id="PF17748"/>
    </source>
</evidence>
<dbReference type="Pfam" id="PF17748">
    <property type="entry name" value="VID27_N"/>
    <property type="match status" value="1"/>
</dbReference>
<evidence type="ECO:0000259" key="2">
    <source>
        <dbReference type="Pfam" id="PF08553"/>
    </source>
</evidence>
<dbReference type="GO" id="GO:0005634">
    <property type="term" value="C:nucleus"/>
    <property type="evidence" value="ECO:0007669"/>
    <property type="project" value="TreeGrafter"/>
</dbReference>
<sequence length="803" mass="91153">MNIIKKIMDSGSKPDLISIPAGRFYLLRPKSSPKATIECIYDDASLVMKESGTHSFQLVVRRDVDDTELAGGDGADEFDEDGLTVLSSNSKQDEEWNFALNEALYFHRTWNKQGEVTFVWRNTKGDKGEKFQFVIDPEIPLSDVDQFLQAAYRCQYETKYNNSAIGAQEKDLKKFDFGGDWDQNALFSDDEHDNSEVSNLENKVQTLFIEDSSTESDEEEDDDRSFEDARDDFKVKKQAVNFTVLLSSNAQLSVFDPMQQAFMVQADKVKLEIKEVGKFEFWLSVEHEFMELGTDVSPDVNPIFEVGSLEFIFNYTFENITLSYKAHFAASEQFTEFQKCWSTCLWESLNRRKWSTMNELEQKYILEAGKHADSELNDFLNLSGESSSDDSSSENDDDDEEEESGQPLRQVDLTNSDDSAGEDAFQKSTAIAGNKSLTIAFKNNRSYVVRGDRIGVFKTDEDESEVNFVTSIKSVADLKGKRFEPANPMLYREDTALILQNSDDRGKLYKMDLERGRIVEEWSAGGKDIVNYGPSKKFDQLTNEQTFLGISEKGLFKVDPRLNAQNKIVEDQSKEYATKYKFCSVGTTGEGFVAVGSEKGEIRLYDKVGLRAKTLIPALGEPINHLCASTDGQWLLASCDSFILLIYLTIKIGKDQGSVAFKKPFSKQEMPSIHILRINPKTASYMITTTKKRIKFSKAFFNTGIDQKEQTIVSSTGPFAITWSIKKILKGDKTPYLIKKYKSNVVEDNFRYGTDKNVLLALKDNVKLSKKSKFRNPSKEIATQRDYQDFLQSSEEVVQKYEA</sequence>
<proteinExistence type="predicted"/>
<dbReference type="SUPFAM" id="SSF69322">
    <property type="entry name" value="Tricorn protease domain 2"/>
    <property type="match status" value="1"/>
</dbReference>
<reference evidence="6" key="1">
    <citation type="submission" date="2016-03" db="EMBL/GenBank/DDBJ databases">
        <authorList>
            <person name="Devillers H."/>
        </authorList>
    </citation>
    <scope>NUCLEOTIDE SEQUENCE [LARGE SCALE GENOMIC DNA]</scope>
</reference>
<evidence type="ECO:0000313" key="5">
    <source>
        <dbReference type="EMBL" id="SCU98383.1"/>
    </source>
</evidence>
<feature type="domain" description="Vacuolar import/degradation Vid27 C-terminal" evidence="2">
    <location>
        <begin position="433"/>
        <end position="782"/>
    </location>
</feature>
<dbReference type="PANTHER" id="PTHR31913:SF0">
    <property type="entry name" value="VACUOLAR IMPORT AND DEGRADATION PROTEIN 27"/>
    <property type="match status" value="1"/>
</dbReference>
<feature type="region of interest" description="Disordered" evidence="1">
    <location>
        <begin position="383"/>
        <end position="421"/>
    </location>
</feature>
<evidence type="ECO:0000313" key="6">
    <source>
        <dbReference type="Proteomes" id="UP000191024"/>
    </source>
</evidence>
<name>A0A1G4K3W1_9SACH</name>
<accession>A0A1G4K3W1</accession>
<dbReference type="Pfam" id="PF08553">
    <property type="entry name" value="VID27"/>
    <property type="match status" value="1"/>
</dbReference>
<protein>
    <submittedName>
        <fullName evidence="5">LAMI_0F14378g1_1</fullName>
    </submittedName>
</protein>
<evidence type="ECO:0000259" key="3">
    <source>
        <dbReference type="Pfam" id="PF17747"/>
    </source>
</evidence>
<dbReference type="OrthoDB" id="10251113at2759"/>
<dbReference type="EMBL" id="LT598467">
    <property type="protein sequence ID" value="SCU98383.1"/>
    <property type="molecule type" value="Genomic_DNA"/>
</dbReference>
<feature type="domain" description="Vid27 PH-like" evidence="3">
    <location>
        <begin position="244"/>
        <end position="348"/>
    </location>
</feature>